<dbReference type="Pfam" id="PF01476">
    <property type="entry name" value="LysM"/>
    <property type="match status" value="1"/>
</dbReference>
<dbReference type="InterPro" id="IPR036779">
    <property type="entry name" value="LysM_dom_sf"/>
</dbReference>
<proteinExistence type="predicted"/>
<accession>A0A1H2LAE4</accession>
<feature type="domain" description="LysM" evidence="2">
    <location>
        <begin position="141"/>
        <end position="196"/>
    </location>
</feature>
<evidence type="ECO:0000313" key="3">
    <source>
        <dbReference type="EMBL" id="SDU77695.1"/>
    </source>
</evidence>
<dbReference type="CDD" id="cd00118">
    <property type="entry name" value="LysM"/>
    <property type="match status" value="1"/>
</dbReference>
<dbReference type="SUPFAM" id="SSF54106">
    <property type="entry name" value="LysM domain"/>
    <property type="match status" value="1"/>
</dbReference>
<dbReference type="RefSeq" id="WP_172801282.1">
    <property type="nucleotide sequence ID" value="NZ_JABAPI010000004.1"/>
</dbReference>
<dbReference type="InterPro" id="IPR018392">
    <property type="entry name" value="LysM"/>
</dbReference>
<keyword evidence="1" id="KW-0812">Transmembrane</keyword>
<dbReference type="GeneID" id="65343888"/>
<protein>
    <submittedName>
        <fullName evidence="3">LysM domain-containing protein</fullName>
    </submittedName>
</protein>
<dbReference type="Proteomes" id="UP000214355">
    <property type="component" value="Chromosome I"/>
</dbReference>
<keyword evidence="1" id="KW-0472">Membrane</keyword>
<sequence length="201" mass="22125">MIKISFLGGAGCLSGYLAFQLWHASTTLTANTALELFGLCVLMLVFLWNSLSHLLVDVAINGQYRRILRFVARFGSPRARRIALAAALLSPTPAYASQISDHSPNLESYEYSIQTAHSTPPSLRRVQLKPAVLNTSVAAQPGITVQPGDSLWSIAQEISPDYPNVSIAQIATNLWENNRDLITDPNIIYPGQYIQLPSFRK</sequence>
<organism evidence="3 4">
    <name type="scientific">Arcanobacterium phocae</name>
    <dbReference type="NCBI Taxonomy" id="131112"/>
    <lineage>
        <taxon>Bacteria</taxon>
        <taxon>Bacillati</taxon>
        <taxon>Actinomycetota</taxon>
        <taxon>Actinomycetes</taxon>
        <taxon>Actinomycetales</taxon>
        <taxon>Actinomycetaceae</taxon>
        <taxon>Arcanobacterium</taxon>
    </lineage>
</organism>
<reference evidence="4" key="1">
    <citation type="submission" date="2016-10" db="EMBL/GenBank/DDBJ databases">
        <authorList>
            <person name="Varghese N."/>
            <person name="Submissions S."/>
        </authorList>
    </citation>
    <scope>NUCLEOTIDE SEQUENCE [LARGE SCALE GENOMIC DNA]</scope>
    <source>
        <strain evidence="4">DSM 10002</strain>
    </source>
</reference>
<keyword evidence="4" id="KW-1185">Reference proteome</keyword>
<dbReference type="STRING" id="131112.SAMN04489737_0129"/>
<keyword evidence="1" id="KW-1133">Transmembrane helix</keyword>
<evidence type="ECO:0000313" key="4">
    <source>
        <dbReference type="Proteomes" id="UP000214355"/>
    </source>
</evidence>
<feature type="transmembrane region" description="Helical" evidence="1">
    <location>
        <begin position="36"/>
        <end position="60"/>
    </location>
</feature>
<dbReference type="AlphaFoldDB" id="A0A1H2LAE4"/>
<evidence type="ECO:0000256" key="1">
    <source>
        <dbReference type="SAM" id="Phobius"/>
    </source>
</evidence>
<name>A0A1H2LAE4_9ACTO</name>
<dbReference type="Gene3D" id="3.10.350.10">
    <property type="entry name" value="LysM domain"/>
    <property type="match status" value="1"/>
</dbReference>
<gene>
    <name evidence="3" type="ORF">SAMN04489737_0129</name>
</gene>
<dbReference type="EMBL" id="LT629804">
    <property type="protein sequence ID" value="SDU77695.1"/>
    <property type="molecule type" value="Genomic_DNA"/>
</dbReference>
<dbReference type="PROSITE" id="PS51782">
    <property type="entry name" value="LYSM"/>
    <property type="match status" value="1"/>
</dbReference>
<evidence type="ECO:0000259" key="2">
    <source>
        <dbReference type="PROSITE" id="PS51782"/>
    </source>
</evidence>
<dbReference type="SMART" id="SM00257">
    <property type="entry name" value="LysM"/>
    <property type="match status" value="1"/>
</dbReference>